<organism evidence="1 2">
    <name type="scientific">Rudanella paleaurantiibacter</name>
    <dbReference type="NCBI Taxonomy" id="2614655"/>
    <lineage>
        <taxon>Bacteria</taxon>
        <taxon>Pseudomonadati</taxon>
        <taxon>Bacteroidota</taxon>
        <taxon>Cytophagia</taxon>
        <taxon>Cytophagales</taxon>
        <taxon>Cytophagaceae</taxon>
        <taxon>Rudanella</taxon>
    </lineage>
</organism>
<sequence length="75" mass="8327">MTTTVTLEIELEVEFSHTPGTPADYWYPGDPAEVDIKAVRLGNHLIPLSAFSADDQQAIEEAALCEAEEFEPEYN</sequence>
<dbReference type="RefSeq" id="WP_152126757.1">
    <property type="nucleotide sequence ID" value="NZ_WELI01000014.1"/>
</dbReference>
<reference evidence="1 2" key="1">
    <citation type="submission" date="2019-10" db="EMBL/GenBank/DDBJ databases">
        <title>Rudanella paleaurantiibacter sp. nov., isolated from sludge.</title>
        <authorList>
            <person name="Xu S.Q."/>
        </authorList>
    </citation>
    <scope>NUCLEOTIDE SEQUENCE [LARGE SCALE GENOMIC DNA]</scope>
    <source>
        <strain evidence="1 2">HX-22-17</strain>
    </source>
</reference>
<evidence type="ECO:0000313" key="2">
    <source>
        <dbReference type="Proteomes" id="UP000488299"/>
    </source>
</evidence>
<evidence type="ECO:0000313" key="1">
    <source>
        <dbReference type="EMBL" id="KAB7726684.1"/>
    </source>
</evidence>
<name>A0A7J5TV46_9BACT</name>
<dbReference type="AlphaFoldDB" id="A0A7J5TV46"/>
<gene>
    <name evidence="1" type="ORF">F5984_23950</name>
</gene>
<proteinExistence type="predicted"/>
<dbReference type="EMBL" id="WELI01000014">
    <property type="protein sequence ID" value="KAB7726684.1"/>
    <property type="molecule type" value="Genomic_DNA"/>
</dbReference>
<protein>
    <submittedName>
        <fullName evidence="1">Uncharacterized protein</fullName>
    </submittedName>
</protein>
<keyword evidence="2" id="KW-1185">Reference proteome</keyword>
<accession>A0A7J5TV46</accession>
<dbReference type="Proteomes" id="UP000488299">
    <property type="component" value="Unassembled WGS sequence"/>
</dbReference>
<comment type="caution">
    <text evidence="1">The sequence shown here is derived from an EMBL/GenBank/DDBJ whole genome shotgun (WGS) entry which is preliminary data.</text>
</comment>